<proteinExistence type="inferred from homology"/>
<dbReference type="GO" id="GO:0006302">
    <property type="term" value="P:double-strand break repair"/>
    <property type="evidence" value="ECO:0007669"/>
    <property type="project" value="InterPro"/>
</dbReference>
<dbReference type="Pfam" id="PF13476">
    <property type="entry name" value="AAA_23"/>
    <property type="match status" value="1"/>
</dbReference>
<evidence type="ECO:0000256" key="2">
    <source>
        <dbReference type="ARBA" id="ARBA00011322"/>
    </source>
</evidence>
<sequence>MQISELELVNWGPYYGKHRIPLDVTPHAPVVLFRGENMRGKTSLLRGIVWALYGEIREQDGRTPLDVGRMVNTDALETGETEFGVRLKFVHAGAEFTLYRTSIATEDRPGKVTVQVPKLDLKPGDGLPYPVAQIPDVINGILSRDISDFFLFDGEMLSRFEERLREERSSAQGFVRTQVERALGLPFLGDLWRDMDAVLDDVTKSIDQVVRKEKAHHKDSEAYRAKADELKATEKNLLELEKRERALTQEIDEIEAQLAKLDEVKDAYHERKGLQRELDASHDTIKDYRQSIAERAEQQWWLPMADKLFEDLQDIEDWIVAAEKVDREQLRTRIKIEQLEGQLGSGYCSACGQPVATHNEDELSAEIAQLEATLQYDAESTSLDELRVRRDRLRKFSTAPSSLQWLHDQERDLRREKLKNDRRAQQILHLTDQLQGTTVEIDALERNLLEAKGTKQRLASLKGPLEIKRGQIKAEVNRLGVKLAQKPEVDPDTRRLQAMAEEGSEIVARSYDGFRSAMRERVQTATSQLFRTLTTESDYSGVSISDDYRLAVLHRDGRAQGMISAGANQILTMAFIGALGECSVDEAPMVMDTPFGRLDIGHRRAILEWVGTFDRQVILFVQSGEYDPTRDAAILAGKIGREYTIDRLSAKRSEVNPA</sequence>
<feature type="coiled-coil region" evidence="4">
    <location>
        <begin position="427"/>
        <end position="461"/>
    </location>
</feature>
<dbReference type="InterPro" id="IPR027417">
    <property type="entry name" value="P-loop_NTPase"/>
</dbReference>
<comment type="subunit">
    <text evidence="2">Heterodimer of SbcC and SbcD.</text>
</comment>
<evidence type="ECO:0000256" key="4">
    <source>
        <dbReference type="SAM" id="Coils"/>
    </source>
</evidence>
<dbReference type="Gene3D" id="3.40.50.300">
    <property type="entry name" value="P-loop containing nucleotide triphosphate hydrolases"/>
    <property type="match status" value="2"/>
</dbReference>
<dbReference type="GO" id="GO:0016887">
    <property type="term" value="F:ATP hydrolysis activity"/>
    <property type="evidence" value="ECO:0007669"/>
    <property type="project" value="InterPro"/>
</dbReference>
<dbReference type="AlphaFoldDB" id="A0A919UJ25"/>
<dbReference type="SUPFAM" id="SSF52540">
    <property type="entry name" value="P-loop containing nucleoside triphosphate hydrolases"/>
    <property type="match status" value="1"/>
</dbReference>
<dbReference type="EMBL" id="BONR01000001">
    <property type="protein sequence ID" value="GIG53335.1"/>
    <property type="molecule type" value="Genomic_DNA"/>
</dbReference>
<evidence type="ECO:0000256" key="1">
    <source>
        <dbReference type="ARBA" id="ARBA00006930"/>
    </source>
</evidence>
<feature type="domain" description="Rad50/SbcC-type AAA" evidence="5">
    <location>
        <begin position="6"/>
        <end position="263"/>
    </location>
</feature>
<name>A0A919UJ25_9MICO</name>
<evidence type="ECO:0000256" key="3">
    <source>
        <dbReference type="ARBA" id="ARBA00013368"/>
    </source>
</evidence>
<gene>
    <name evidence="6" type="ORF">Dac01nite_00870</name>
</gene>
<organism evidence="6 7">
    <name type="scientific">Demequina activiva</name>
    <dbReference type="NCBI Taxonomy" id="1582364"/>
    <lineage>
        <taxon>Bacteria</taxon>
        <taxon>Bacillati</taxon>
        <taxon>Actinomycetota</taxon>
        <taxon>Actinomycetes</taxon>
        <taxon>Micrococcales</taxon>
        <taxon>Demequinaceae</taxon>
        <taxon>Demequina</taxon>
    </lineage>
</organism>
<protein>
    <recommendedName>
        <fullName evidence="3">Nuclease SbcCD subunit C</fullName>
    </recommendedName>
</protein>
<keyword evidence="4" id="KW-0175">Coiled coil</keyword>
<dbReference type="InterPro" id="IPR038729">
    <property type="entry name" value="Rad50/SbcC_AAA"/>
</dbReference>
<dbReference type="PANTHER" id="PTHR32114">
    <property type="entry name" value="ABC TRANSPORTER ABCH.3"/>
    <property type="match status" value="1"/>
</dbReference>
<evidence type="ECO:0000313" key="6">
    <source>
        <dbReference type="EMBL" id="GIG53335.1"/>
    </source>
</evidence>
<evidence type="ECO:0000313" key="7">
    <source>
        <dbReference type="Proteomes" id="UP000652354"/>
    </source>
</evidence>
<comment type="similarity">
    <text evidence="1">Belongs to the SMC family. SbcC subfamily.</text>
</comment>
<dbReference type="RefSeq" id="WP_203652815.1">
    <property type="nucleotide sequence ID" value="NZ_BONR01000001.1"/>
</dbReference>
<accession>A0A919UJ25</accession>
<feature type="coiled-coil region" evidence="4">
    <location>
        <begin position="223"/>
        <end position="271"/>
    </location>
</feature>
<comment type="caution">
    <text evidence="6">The sequence shown here is derived from an EMBL/GenBank/DDBJ whole genome shotgun (WGS) entry which is preliminary data.</text>
</comment>
<reference evidence="6" key="1">
    <citation type="submission" date="2021-01" db="EMBL/GenBank/DDBJ databases">
        <title>Whole genome shotgun sequence of Demequina activiva NBRC 110675.</title>
        <authorList>
            <person name="Komaki H."/>
            <person name="Tamura T."/>
        </authorList>
    </citation>
    <scope>NUCLEOTIDE SEQUENCE</scope>
    <source>
        <strain evidence="6">NBRC 110675</strain>
    </source>
</reference>
<dbReference type="Proteomes" id="UP000652354">
    <property type="component" value="Unassembled WGS sequence"/>
</dbReference>
<evidence type="ECO:0000259" key="5">
    <source>
        <dbReference type="Pfam" id="PF13476"/>
    </source>
</evidence>
<dbReference type="PANTHER" id="PTHR32114:SF2">
    <property type="entry name" value="ABC TRANSPORTER ABCH.3"/>
    <property type="match status" value="1"/>
</dbReference>
<keyword evidence="7" id="KW-1185">Reference proteome</keyword>